<dbReference type="InterPro" id="IPR029058">
    <property type="entry name" value="AB_hydrolase_fold"/>
</dbReference>
<organism evidence="4 5">
    <name type="scientific">Parathielavia hyrcaniae</name>
    <dbReference type="NCBI Taxonomy" id="113614"/>
    <lineage>
        <taxon>Eukaryota</taxon>
        <taxon>Fungi</taxon>
        <taxon>Dikarya</taxon>
        <taxon>Ascomycota</taxon>
        <taxon>Pezizomycotina</taxon>
        <taxon>Sordariomycetes</taxon>
        <taxon>Sordariomycetidae</taxon>
        <taxon>Sordariales</taxon>
        <taxon>Chaetomiaceae</taxon>
        <taxon>Parathielavia</taxon>
    </lineage>
</organism>
<dbReference type="InterPro" id="IPR050565">
    <property type="entry name" value="LYPA1-2/EST-like"/>
</dbReference>
<gene>
    <name evidence="4" type="ORF">N658DRAFT_521848</name>
</gene>
<sequence>MAPTRIPTETDFAPILPTHPAHRPNQHEPSSSSSSSPLSLTYPDPAESTTSILVLFHGLGDSSTPFANLARNLALPGVLAISVRGTAPLPALLLADADSGEQGYHWGDDLSFSSASGEVDADPGFERASRWVIDRLIGEVLVGKCGWGVGDVMLFGFGQGGSLALGLASRLRTGVMQGRVVEGEHVMEGGRREDGETERGRKFKGVVSIGGVLPMSMVPTVSGLGRAKTPVLVCCGRESEAVDEDAVELLEREFEEVRVVRWERPDDGMPRNRDEALPMMQFFAERLRSGWL</sequence>
<feature type="compositionally biased region" description="Low complexity" evidence="2">
    <location>
        <begin position="29"/>
        <end position="40"/>
    </location>
</feature>
<proteinExistence type="inferred from homology"/>
<dbReference type="AlphaFoldDB" id="A0AAN6T4L4"/>
<reference evidence="4" key="2">
    <citation type="submission" date="2023-05" db="EMBL/GenBank/DDBJ databases">
        <authorList>
            <consortium name="Lawrence Berkeley National Laboratory"/>
            <person name="Steindorff A."/>
            <person name="Hensen N."/>
            <person name="Bonometti L."/>
            <person name="Westerberg I."/>
            <person name="Brannstrom I.O."/>
            <person name="Guillou S."/>
            <person name="Cros-Aarteil S."/>
            <person name="Calhoun S."/>
            <person name="Haridas S."/>
            <person name="Kuo A."/>
            <person name="Mondo S."/>
            <person name="Pangilinan J."/>
            <person name="Riley R."/>
            <person name="Labutti K."/>
            <person name="Andreopoulos B."/>
            <person name="Lipzen A."/>
            <person name="Chen C."/>
            <person name="Yanf M."/>
            <person name="Daum C."/>
            <person name="Ng V."/>
            <person name="Clum A."/>
            <person name="Ohm R."/>
            <person name="Martin F."/>
            <person name="Silar P."/>
            <person name="Natvig D."/>
            <person name="Lalanne C."/>
            <person name="Gautier V."/>
            <person name="Ament-Velasquez S.L."/>
            <person name="Kruys A."/>
            <person name="Hutchinson M.I."/>
            <person name="Powell A.J."/>
            <person name="Barry K."/>
            <person name="Miller A.N."/>
            <person name="Grigoriev I.V."/>
            <person name="Debuchy R."/>
            <person name="Gladieux P."/>
            <person name="Thoren M.H."/>
            <person name="Johannesson H."/>
        </authorList>
    </citation>
    <scope>NUCLEOTIDE SEQUENCE</scope>
    <source>
        <strain evidence="4">CBS 757.83</strain>
    </source>
</reference>
<feature type="domain" description="Phospholipase/carboxylesterase/thioesterase" evidence="3">
    <location>
        <begin position="45"/>
        <end position="172"/>
    </location>
</feature>
<dbReference type="Proteomes" id="UP001305647">
    <property type="component" value="Unassembled WGS sequence"/>
</dbReference>
<keyword evidence="5" id="KW-1185">Reference proteome</keyword>
<dbReference type="PANTHER" id="PTHR10655:SF67">
    <property type="entry name" value="PHOSPHOLIPASE_CARBOXYLESTERASE SUPERFAMILY (AFU_ORTHOLOGUE AFUA_5G09340)"/>
    <property type="match status" value="1"/>
</dbReference>
<dbReference type="GO" id="GO:0008474">
    <property type="term" value="F:palmitoyl-(protein) hydrolase activity"/>
    <property type="evidence" value="ECO:0007669"/>
    <property type="project" value="TreeGrafter"/>
</dbReference>
<evidence type="ECO:0000256" key="2">
    <source>
        <dbReference type="SAM" id="MobiDB-lite"/>
    </source>
</evidence>
<dbReference type="EMBL" id="MU863627">
    <property type="protein sequence ID" value="KAK4104036.1"/>
    <property type="molecule type" value="Genomic_DNA"/>
</dbReference>
<feature type="region of interest" description="Disordered" evidence="2">
    <location>
        <begin position="1"/>
        <end position="42"/>
    </location>
</feature>
<dbReference type="GO" id="GO:0005737">
    <property type="term" value="C:cytoplasm"/>
    <property type="evidence" value="ECO:0007669"/>
    <property type="project" value="TreeGrafter"/>
</dbReference>
<comment type="similarity">
    <text evidence="1">Belongs to the AB hydrolase superfamily. AB hydrolase 2 family.</text>
</comment>
<dbReference type="Gene3D" id="3.40.50.1820">
    <property type="entry name" value="alpha/beta hydrolase"/>
    <property type="match status" value="1"/>
</dbReference>
<evidence type="ECO:0000259" key="3">
    <source>
        <dbReference type="Pfam" id="PF02230"/>
    </source>
</evidence>
<reference evidence="4" key="1">
    <citation type="journal article" date="2023" name="Mol. Phylogenet. Evol.">
        <title>Genome-scale phylogeny and comparative genomics of the fungal order Sordariales.</title>
        <authorList>
            <person name="Hensen N."/>
            <person name="Bonometti L."/>
            <person name="Westerberg I."/>
            <person name="Brannstrom I.O."/>
            <person name="Guillou S."/>
            <person name="Cros-Aarteil S."/>
            <person name="Calhoun S."/>
            <person name="Haridas S."/>
            <person name="Kuo A."/>
            <person name="Mondo S."/>
            <person name="Pangilinan J."/>
            <person name="Riley R."/>
            <person name="LaButti K."/>
            <person name="Andreopoulos B."/>
            <person name="Lipzen A."/>
            <person name="Chen C."/>
            <person name="Yan M."/>
            <person name="Daum C."/>
            <person name="Ng V."/>
            <person name="Clum A."/>
            <person name="Steindorff A."/>
            <person name="Ohm R.A."/>
            <person name="Martin F."/>
            <person name="Silar P."/>
            <person name="Natvig D.O."/>
            <person name="Lalanne C."/>
            <person name="Gautier V."/>
            <person name="Ament-Velasquez S.L."/>
            <person name="Kruys A."/>
            <person name="Hutchinson M.I."/>
            <person name="Powell A.J."/>
            <person name="Barry K."/>
            <person name="Miller A.N."/>
            <person name="Grigoriev I.V."/>
            <person name="Debuchy R."/>
            <person name="Gladieux P."/>
            <person name="Hiltunen Thoren M."/>
            <person name="Johannesson H."/>
        </authorList>
    </citation>
    <scope>NUCLEOTIDE SEQUENCE</scope>
    <source>
        <strain evidence="4">CBS 757.83</strain>
    </source>
</reference>
<name>A0AAN6T4L4_9PEZI</name>
<dbReference type="GO" id="GO:0052689">
    <property type="term" value="F:carboxylic ester hydrolase activity"/>
    <property type="evidence" value="ECO:0007669"/>
    <property type="project" value="TreeGrafter"/>
</dbReference>
<evidence type="ECO:0000256" key="1">
    <source>
        <dbReference type="ARBA" id="ARBA00006499"/>
    </source>
</evidence>
<protein>
    <submittedName>
        <fullName evidence="4">Alpha/beta-hydrolase</fullName>
    </submittedName>
</protein>
<evidence type="ECO:0000313" key="5">
    <source>
        <dbReference type="Proteomes" id="UP001305647"/>
    </source>
</evidence>
<evidence type="ECO:0000313" key="4">
    <source>
        <dbReference type="EMBL" id="KAK4104036.1"/>
    </source>
</evidence>
<dbReference type="PANTHER" id="PTHR10655">
    <property type="entry name" value="LYSOPHOSPHOLIPASE-RELATED"/>
    <property type="match status" value="1"/>
</dbReference>
<dbReference type="Pfam" id="PF02230">
    <property type="entry name" value="Abhydrolase_2"/>
    <property type="match status" value="1"/>
</dbReference>
<dbReference type="InterPro" id="IPR003140">
    <property type="entry name" value="PLipase/COase/thioEstase"/>
</dbReference>
<dbReference type="SUPFAM" id="SSF53474">
    <property type="entry name" value="alpha/beta-Hydrolases"/>
    <property type="match status" value="1"/>
</dbReference>
<comment type="caution">
    <text evidence="4">The sequence shown here is derived from an EMBL/GenBank/DDBJ whole genome shotgun (WGS) entry which is preliminary data.</text>
</comment>
<accession>A0AAN6T4L4</accession>